<dbReference type="RefSeq" id="WP_141446171.1">
    <property type="nucleotide sequence ID" value="NZ_CP041217.1"/>
</dbReference>
<dbReference type="OrthoDB" id="9768556at2"/>
<reference evidence="3 4" key="1">
    <citation type="submission" date="2019-06" db="EMBL/GenBank/DDBJ databases">
        <title>Saccharibacillus brassicae sp. nov., an endophytic bacterium isolated from Chinese cabbage seeds (Brassica pekinensis).</title>
        <authorList>
            <person name="Jiang L."/>
            <person name="Lee J."/>
            <person name="Kim S.W."/>
        </authorList>
    </citation>
    <scope>NUCLEOTIDE SEQUENCE [LARGE SCALE GENOMIC DNA]</scope>
    <source>
        <strain evidence="4">KCTC 43072 / ATSA2</strain>
    </source>
</reference>
<dbReference type="InterPro" id="IPR027417">
    <property type="entry name" value="P-loop_NTPase"/>
</dbReference>
<dbReference type="Proteomes" id="UP000316968">
    <property type="component" value="Chromosome"/>
</dbReference>
<dbReference type="EMBL" id="CP041217">
    <property type="protein sequence ID" value="QDH19784.1"/>
    <property type="molecule type" value="Genomic_DNA"/>
</dbReference>
<evidence type="ECO:0000256" key="1">
    <source>
        <dbReference type="ARBA" id="ARBA00022612"/>
    </source>
</evidence>
<proteinExistence type="predicted"/>
<dbReference type="Gene3D" id="3.40.50.300">
    <property type="entry name" value="P-loop containing nucleotide triphosphate hydrolases"/>
    <property type="match status" value="1"/>
</dbReference>
<gene>
    <name evidence="3" type="ORF">FFV09_02225</name>
</gene>
<keyword evidence="1" id="KW-1188">Viral release from host cell</keyword>
<evidence type="ECO:0000313" key="3">
    <source>
        <dbReference type="EMBL" id="QDH19784.1"/>
    </source>
</evidence>
<dbReference type="Pfam" id="PF17289">
    <property type="entry name" value="Terminase_6C"/>
    <property type="match status" value="1"/>
</dbReference>
<dbReference type="Gene3D" id="3.30.420.240">
    <property type="match status" value="1"/>
</dbReference>
<protein>
    <submittedName>
        <fullName evidence="3">DNA packaging protein</fullName>
    </submittedName>
</protein>
<sequence length="535" mass="61574">MSIAARKGKLSTKEKFNLIMDDFQLFARNFIKIIDNNSQVIPFVMNDEQSDFIGKMQKFNIILKSRQIGFSTMSLGYCLFNAVKYPNTRYMIVSLSNESVSGLFNTLKFMNDNLPRDKFSFPNTVRDNRGELVLNNGSRIQVASAEGKSSGIGRGQTFNYILLSEYAFYPGDQSKILVSLEQALAKNDKSKLVIETTANGAANFYYDLFQRSWKGKTNYNATFYGWISSAHRKQFKYEIDLAEEWYRAKNKGQRLHESDLSKIQQKLFEDGATLGQLMWREWKLSGMADSDFQQEFPSNPTEAFKTSGQNVFDQAKILERLEYIPEPLDKFELQSELPELLYSLLDKGLSIYHLCKHNQRYYGGVDVSSGSGNDFQALSIMNVDGEQVATFSNNKVSVYKFAEIIDAIGRYFNYALMAVERNGYGLPTIERLRNDYEYMNLYKHRTFDKKGNKRLELGWLTTDKTKAIMISDFKEAFEKRFLLINDKETLSEMMIFVEQNGKTGNKKGSNNHDDNVIAACLSWQSIKSNKWYVDN</sequence>
<dbReference type="InterPro" id="IPR035421">
    <property type="entry name" value="Terminase_6C"/>
</dbReference>
<feature type="domain" description="Terminase large subunit gp17-like C-terminal" evidence="2">
    <location>
        <begin position="363"/>
        <end position="519"/>
    </location>
</feature>
<name>A0A4Y6URV9_SACBS</name>
<evidence type="ECO:0000313" key="4">
    <source>
        <dbReference type="Proteomes" id="UP000316968"/>
    </source>
</evidence>
<dbReference type="KEGG" id="saca:FFV09_02225"/>
<accession>A0A4Y6URV9</accession>
<evidence type="ECO:0000259" key="2">
    <source>
        <dbReference type="Pfam" id="PF17289"/>
    </source>
</evidence>
<organism evidence="3 4">
    <name type="scientific">Saccharibacillus brassicae</name>
    <dbReference type="NCBI Taxonomy" id="2583377"/>
    <lineage>
        <taxon>Bacteria</taxon>
        <taxon>Bacillati</taxon>
        <taxon>Bacillota</taxon>
        <taxon>Bacilli</taxon>
        <taxon>Bacillales</taxon>
        <taxon>Paenibacillaceae</taxon>
        <taxon>Saccharibacillus</taxon>
    </lineage>
</organism>
<keyword evidence="4" id="KW-1185">Reference proteome</keyword>
<dbReference type="AlphaFoldDB" id="A0A4Y6URV9"/>
<dbReference type="Pfam" id="PF03237">
    <property type="entry name" value="Terminase_6N"/>
    <property type="match status" value="1"/>
</dbReference>